<keyword evidence="2 5" id="KW-0690">Ribosome biogenesis</keyword>
<keyword evidence="1 5" id="KW-0963">Cytoplasm</keyword>
<dbReference type="CDD" id="cd16964">
    <property type="entry name" value="YqgF"/>
    <property type="match status" value="1"/>
</dbReference>
<accession>A0A0C2G281</accession>
<dbReference type="PANTHER" id="PTHR33317">
    <property type="entry name" value="POLYNUCLEOTIDYL TRANSFERASE, RIBONUCLEASE H-LIKE SUPERFAMILY PROTEIN"/>
    <property type="match status" value="1"/>
</dbReference>
<feature type="domain" description="YqgF/RNase H-like" evidence="6">
    <location>
        <begin position="4"/>
        <end position="103"/>
    </location>
</feature>
<dbReference type="PANTHER" id="PTHR33317:SF4">
    <property type="entry name" value="POLYNUCLEOTIDYL TRANSFERASE, RIBONUCLEASE H-LIKE SUPERFAMILY PROTEIN"/>
    <property type="match status" value="1"/>
</dbReference>
<dbReference type="RefSeq" id="WP_040275636.1">
    <property type="nucleotide sequence ID" value="NZ_JROO01000038.1"/>
</dbReference>
<evidence type="ECO:0000313" key="8">
    <source>
        <dbReference type="Proteomes" id="UP000031675"/>
    </source>
</evidence>
<dbReference type="Pfam" id="PF03652">
    <property type="entry name" value="RuvX"/>
    <property type="match status" value="1"/>
</dbReference>
<proteinExistence type="inferred from homology"/>
<comment type="similarity">
    <text evidence="5">Belongs to the YqgF HJR family.</text>
</comment>
<dbReference type="NCBIfam" id="TIGR00250">
    <property type="entry name" value="RNAse_H_YqgF"/>
    <property type="match status" value="1"/>
</dbReference>
<dbReference type="GO" id="GO:0005829">
    <property type="term" value="C:cytosol"/>
    <property type="evidence" value="ECO:0007669"/>
    <property type="project" value="TreeGrafter"/>
</dbReference>
<comment type="function">
    <text evidence="5">Could be a nuclease involved in processing of the 5'-end of pre-16S rRNA.</text>
</comment>
<evidence type="ECO:0000259" key="6">
    <source>
        <dbReference type="SMART" id="SM00732"/>
    </source>
</evidence>
<dbReference type="OrthoDB" id="9790539at2"/>
<dbReference type="InterPro" id="IPR005227">
    <property type="entry name" value="YqgF"/>
</dbReference>
<dbReference type="InterPro" id="IPR006641">
    <property type="entry name" value="YqgF/RNaseH-like_dom"/>
</dbReference>
<dbReference type="EMBL" id="JROO01000038">
    <property type="protein sequence ID" value="KIH97428.1"/>
    <property type="molecule type" value="Genomic_DNA"/>
</dbReference>
<evidence type="ECO:0000313" key="7">
    <source>
        <dbReference type="EMBL" id="KIH97428.1"/>
    </source>
</evidence>
<dbReference type="HAMAP" id="MF_00651">
    <property type="entry name" value="Nuclease_YqgF"/>
    <property type="match status" value="1"/>
</dbReference>
<comment type="subcellular location">
    <subcellularLocation>
        <location evidence="5">Cytoplasm</location>
    </subcellularLocation>
</comment>
<dbReference type="EC" id="3.1.-.-" evidence="5"/>
<comment type="caution">
    <text evidence="7">The sequence shown here is derived from an EMBL/GenBank/DDBJ whole genome shotgun (WGS) entry which is preliminary data.</text>
</comment>
<reference evidence="8" key="1">
    <citation type="journal article" date="2015" name="Chem. Biol.">
        <title>Structure, bioactivity, and resistance mechanism of streptomonomicin, an unusual lasso Peptide from an understudied halophilic actinomycete.</title>
        <authorList>
            <person name="Metelev M."/>
            <person name="Tietz J.I."/>
            <person name="Melby J.O."/>
            <person name="Blair P.M."/>
            <person name="Zhu L."/>
            <person name="Livnat I."/>
            <person name="Severinov K."/>
            <person name="Mitchell D.A."/>
        </authorList>
    </citation>
    <scope>NUCLEOTIDE SEQUENCE [LARGE SCALE GENOMIC DNA]</scope>
    <source>
        <strain evidence="8">YIM 90003</strain>
    </source>
</reference>
<dbReference type="GO" id="GO:0000967">
    <property type="term" value="P:rRNA 5'-end processing"/>
    <property type="evidence" value="ECO:0007669"/>
    <property type="project" value="UniProtKB-UniRule"/>
</dbReference>
<dbReference type="GO" id="GO:0004518">
    <property type="term" value="F:nuclease activity"/>
    <property type="evidence" value="ECO:0007669"/>
    <property type="project" value="UniProtKB-KW"/>
</dbReference>
<dbReference type="SUPFAM" id="SSF53098">
    <property type="entry name" value="Ribonuclease H-like"/>
    <property type="match status" value="1"/>
</dbReference>
<sequence>MRRGVRIAVDPGSTRIGIALSDPSGMLATPVETVRRGDGDLDRIAELVLEHEAREIVVGYPASLSGEAGPAARRARSFAETLARRLAPVPVRLVDERMTTITAEEQLRSGASYGRRGARGGKARRSVVDQAAAVVLLQSALDAERQSGRPPGETVGSGA</sequence>
<dbReference type="GO" id="GO:0016788">
    <property type="term" value="F:hydrolase activity, acting on ester bonds"/>
    <property type="evidence" value="ECO:0007669"/>
    <property type="project" value="UniProtKB-UniRule"/>
</dbReference>
<protein>
    <recommendedName>
        <fullName evidence="5">Putative pre-16S rRNA nuclease</fullName>
        <ecNumber evidence="5">3.1.-.-</ecNumber>
    </recommendedName>
</protein>
<dbReference type="AlphaFoldDB" id="A0A0C2G281"/>
<evidence type="ECO:0000256" key="1">
    <source>
        <dbReference type="ARBA" id="ARBA00022490"/>
    </source>
</evidence>
<keyword evidence="8" id="KW-1185">Reference proteome</keyword>
<evidence type="ECO:0000256" key="2">
    <source>
        <dbReference type="ARBA" id="ARBA00022517"/>
    </source>
</evidence>
<evidence type="ECO:0000256" key="3">
    <source>
        <dbReference type="ARBA" id="ARBA00022722"/>
    </source>
</evidence>
<evidence type="ECO:0000256" key="4">
    <source>
        <dbReference type="ARBA" id="ARBA00022801"/>
    </source>
</evidence>
<evidence type="ECO:0000256" key="5">
    <source>
        <dbReference type="HAMAP-Rule" id="MF_00651"/>
    </source>
</evidence>
<name>A0A0C2G281_9ACTN</name>
<dbReference type="Gene3D" id="3.30.420.140">
    <property type="entry name" value="YqgF/RNase H-like domain"/>
    <property type="match status" value="1"/>
</dbReference>
<dbReference type="InterPro" id="IPR037027">
    <property type="entry name" value="YqgF/RNaseH-like_dom_sf"/>
</dbReference>
<dbReference type="InterPro" id="IPR012337">
    <property type="entry name" value="RNaseH-like_sf"/>
</dbReference>
<keyword evidence="3 5" id="KW-0540">Nuclease</keyword>
<dbReference type="STRING" id="183763.LP52_19445"/>
<organism evidence="7 8">
    <name type="scientific">Streptomonospora alba</name>
    <dbReference type="NCBI Taxonomy" id="183763"/>
    <lineage>
        <taxon>Bacteria</taxon>
        <taxon>Bacillati</taxon>
        <taxon>Actinomycetota</taxon>
        <taxon>Actinomycetes</taxon>
        <taxon>Streptosporangiales</taxon>
        <taxon>Nocardiopsidaceae</taxon>
        <taxon>Streptomonospora</taxon>
    </lineage>
</organism>
<gene>
    <name evidence="7" type="ORF">LP52_19445</name>
</gene>
<dbReference type="Proteomes" id="UP000031675">
    <property type="component" value="Unassembled WGS sequence"/>
</dbReference>
<keyword evidence="4 5" id="KW-0378">Hydrolase</keyword>
<dbReference type="SMART" id="SM00732">
    <property type="entry name" value="YqgFc"/>
    <property type="match status" value="1"/>
</dbReference>